<dbReference type="OrthoDB" id="605297at2"/>
<reference evidence="2 3" key="1">
    <citation type="submission" date="2019-03" db="EMBL/GenBank/DDBJ databases">
        <title>Genomic Encyclopedia of Type Strains, Phase III (KMG-III): the genomes of soil and plant-associated and newly described type strains.</title>
        <authorList>
            <person name="Whitman W."/>
        </authorList>
    </citation>
    <scope>NUCLEOTIDE SEQUENCE [LARGE SCALE GENOMIC DNA]</scope>
    <source>
        <strain evidence="2 3">CGMCC 1.12801</strain>
    </source>
</reference>
<organism evidence="2 3">
    <name type="scientific">Sphingobacterium paludis</name>
    <dbReference type="NCBI Taxonomy" id="1476465"/>
    <lineage>
        <taxon>Bacteria</taxon>
        <taxon>Pseudomonadati</taxon>
        <taxon>Bacteroidota</taxon>
        <taxon>Sphingobacteriia</taxon>
        <taxon>Sphingobacteriales</taxon>
        <taxon>Sphingobacteriaceae</taxon>
        <taxon>Sphingobacterium</taxon>
    </lineage>
</organism>
<comment type="caution">
    <text evidence="2">The sequence shown here is derived from an EMBL/GenBank/DDBJ whole genome shotgun (WGS) entry which is preliminary data.</text>
</comment>
<keyword evidence="3" id="KW-1185">Reference proteome</keyword>
<evidence type="ECO:0008006" key="4">
    <source>
        <dbReference type="Google" id="ProtNLM"/>
    </source>
</evidence>
<protein>
    <recommendedName>
        <fullName evidence="4">Tetratricopeptide repeat protein</fullName>
    </recommendedName>
</protein>
<accession>A0A4R7CUV7</accession>
<proteinExistence type="predicted"/>
<dbReference type="RefSeq" id="WP_133641475.1">
    <property type="nucleotide sequence ID" value="NZ_SNZV01000008.1"/>
</dbReference>
<dbReference type="AlphaFoldDB" id="A0A4R7CUV7"/>
<gene>
    <name evidence="2" type="ORF">B0I21_10897</name>
</gene>
<feature type="chain" id="PRO_5020694837" description="Tetratricopeptide repeat protein" evidence="1">
    <location>
        <begin position="21"/>
        <end position="765"/>
    </location>
</feature>
<sequence length="765" mass="89838">MTRKFFSKLLIAFGSLLALATSVYVYGCADGWWGYSYVSSFTPEAFTDASYKPFFYAPEEKFYDYAQLEYIERYNEDIVADWQKYLTGKLDKKEVAFYLLNDSAKSEIESMYSQLNSSTQDRKWLSDERGKNFLTFLYFAKAVEASSTNTFSSWDYNDRIVVQTEAGLLDEVEAFYHTIKNNDSFFKNRMWFQVLKAKFYGPERASVIPFFETTATSQPKNSLYYRALGYVAGAYYQQEKYEQSNALFALLFNDAPDKRHEALYNFRPFSTDSLELTLQQAEKKEVKTSIWAMNGYYHDAATAMSKIYALQPNSPHFDFLLTRWVNEQESTVNDYYNAQSSTYPWDGTKIDRKTLSWLGDILQQPKKLHNPALVYLAYGYVNMFIKEHDRASDAYTKARRYSKKKPLIAAQIRLFNILNEVAQLKRIEKNEEKRLLPELVWLYQEVPKDSTLVPTFRHEYAAGWIKGALSTIFQKNNNALMAELWDSKPGFYDNNEQGASMEKFLLQESKSGWNTLAANLYPYTLSDIYESRSIYAYYQQRFDEAVDLMERATPQQVRAERGYDDLHYNQAELRGNPFNGRIKDCNDCDHAAPQKVKYTKLDFLRKVDELRKNVDQGIDVYTNALLLGNAYYNTSYYGNARVFYYNTIIGEFGNYIRTKNQPYLLGMDNARKYYETALKAAQDKEQRAKVWYLLAKVDRNDFYSNRYLTHDDYYWADPTQTMFKAWDGFKKLKEDYADSQYYREVIRECGYFRSYLAQETSKGRY</sequence>
<name>A0A4R7CUV7_9SPHI</name>
<evidence type="ECO:0000313" key="2">
    <source>
        <dbReference type="EMBL" id="TDS11039.1"/>
    </source>
</evidence>
<keyword evidence="1" id="KW-0732">Signal</keyword>
<evidence type="ECO:0000256" key="1">
    <source>
        <dbReference type="SAM" id="SignalP"/>
    </source>
</evidence>
<dbReference type="Proteomes" id="UP000294752">
    <property type="component" value="Unassembled WGS sequence"/>
</dbReference>
<dbReference type="EMBL" id="SNZV01000008">
    <property type="protein sequence ID" value="TDS11039.1"/>
    <property type="molecule type" value="Genomic_DNA"/>
</dbReference>
<feature type="signal peptide" evidence="1">
    <location>
        <begin position="1"/>
        <end position="20"/>
    </location>
</feature>
<evidence type="ECO:0000313" key="3">
    <source>
        <dbReference type="Proteomes" id="UP000294752"/>
    </source>
</evidence>